<feature type="transmembrane region" description="Helical" evidence="9">
    <location>
        <begin position="96"/>
        <end position="119"/>
    </location>
</feature>
<evidence type="ECO:0000256" key="1">
    <source>
        <dbReference type="ARBA" id="ARBA00004429"/>
    </source>
</evidence>
<sequence length="172" mass="18758">MKSIAKALMVASDAVDELLRGTAIVFLAIMVGAICLQVLARYGFSAPPAWTEEVARYCMVWVGLLGASVSYKIGFDPALVKLPRKLSPALNLITSFFRGASVFIFLAPILWYSIFGPGMNTSRSFLMRNLNTMAESFDMPLIFIAITVPVFISAIFLHGLAHMASTLTTSKQ</sequence>
<accession>A0ABR9CPE6</accession>
<comment type="similarity">
    <text evidence="8 9">Belongs to the TRAP transporter small permease family.</text>
</comment>
<reference evidence="11 12" key="2">
    <citation type="journal article" date="2021" name="Int. J. Syst. Evol. Microbiol.">
        <title>Roseibium litorale sp. nov., isolated from a tidal flat sediment and proposal for the reclassification of Labrenzia polysiphoniae as Roseibium polysiphoniae comb. nov.</title>
        <authorList>
            <person name="Liu Y."/>
            <person name="Pei T."/>
            <person name="Du J."/>
            <person name="Chao M."/>
            <person name="Deng M.R."/>
            <person name="Zhu H."/>
        </authorList>
    </citation>
    <scope>NUCLEOTIDE SEQUENCE [LARGE SCALE GENOMIC DNA]</scope>
    <source>
        <strain evidence="11 12">4C16A</strain>
    </source>
</reference>
<feature type="transmembrane region" description="Helical" evidence="9">
    <location>
        <begin position="139"/>
        <end position="161"/>
    </location>
</feature>
<evidence type="ECO:0000256" key="6">
    <source>
        <dbReference type="ARBA" id="ARBA00022989"/>
    </source>
</evidence>
<dbReference type="PANTHER" id="PTHR35011">
    <property type="entry name" value="2,3-DIKETO-L-GULONATE TRAP TRANSPORTER SMALL PERMEASE PROTEIN YIAM"/>
    <property type="match status" value="1"/>
</dbReference>
<evidence type="ECO:0000313" key="11">
    <source>
        <dbReference type="EMBL" id="MBD8892725.1"/>
    </source>
</evidence>
<keyword evidence="2 9" id="KW-0813">Transport</keyword>
<keyword evidence="6 9" id="KW-1133">Transmembrane helix</keyword>
<keyword evidence="5 9" id="KW-0812">Transmembrane</keyword>
<feature type="domain" description="Tripartite ATP-independent periplasmic transporters DctQ component" evidence="10">
    <location>
        <begin position="30"/>
        <end position="167"/>
    </location>
</feature>
<proteinExistence type="inferred from homology"/>
<keyword evidence="4 9" id="KW-0997">Cell inner membrane</keyword>
<evidence type="ECO:0000256" key="2">
    <source>
        <dbReference type="ARBA" id="ARBA00022448"/>
    </source>
</evidence>
<comment type="subunit">
    <text evidence="9">The complex comprises the extracytoplasmic solute receptor protein and the two transmembrane proteins.</text>
</comment>
<dbReference type="InterPro" id="IPR055348">
    <property type="entry name" value="DctQ"/>
</dbReference>
<evidence type="ECO:0000313" key="12">
    <source>
        <dbReference type="Proteomes" id="UP000632063"/>
    </source>
</evidence>
<feature type="transmembrane region" description="Helical" evidence="9">
    <location>
        <begin position="21"/>
        <end position="42"/>
    </location>
</feature>
<evidence type="ECO:0000256" key="4">
    <source>
        <dbReference type="ARBA" id="ARBA00022519"/>
    </source>
</evidence>
<name>A0ABR9CPE6_9HYPH</name>
<dbReference type="PANTHER" id="PTHR35011:SF2">
    <property type="entry name" value="2,3-DIKETO-L-GULONATE TRAP TRANSPORTER SMALL PERMEASE PROTEIN YIAM"/>
    <property type="match status" value="1"/>
</dbReference>
<comment type="function">
    <text evidence="9">Part of the tripartite ATP-independent periplasmic (TRAP) transport system.</text>
</comment>
<dbReference type="Proteomes" id="UP000632063">
    <property type="component" value="Unassembled WGS sequence"/>
</dbReference>
<gene>
    <name evidence="11" type="ORF">IG616_14380</name>
</gene>
<dbReference type="RefSeq" id="WP_192148857.1">
    <property type="nucleotide sequence ID" value="NZ_JACYXI010000009.1"/>
</dbReference>
<reference evidence="12" key="1">
    <citation type="submission" date="2020-09" db="EMBL/GenBank/DDBJ databases">
        <title>The genome sequence of strain Labrenzia suaedae 4C16A.</title>
        <authorList>
            <person name="Liu Y."/>
        </authorList>
    </citation>
    <scope>NUCLEOTIDE SEQUENCE [LARGE SCALE GENOMIC DNA]</scope>
    <source>
        <strain evidence="12">4C16A</strain>
    </source>
</reference>
<keyword evidence="12" id="KW-1185">Reference proteome</keyword>
<comment type="subcellular location">
    <subcellularLocation>
        <location evidence="1 9">Cell inner membrane</location>
        <topology evidence="1 9">Multi-pass membrane protein</topology>
    </subcellularLocation>
</comment>
<keyword evidence="3" id="KW-1003">Cell membrane</keyword>
<comment type="caution">
    <text evidence="11">The sequence shown here is derived from an EMBL/GenBank/DDBJ whole genome shotgun (WGS) entry which is preliminary data.</text>
</comment>
<evidence type="ECO:0000256" key="7">
    <source>
        <dbReference type="ARBA" id="ARBA00023136"/>
    </source>
</evidence>
<keyword evidence="7 9" id="KW-0472">Membrane</keyword>
<evidence type="ECO:0000259" key="10">
    <source>
        <dbReference type="Pfam" id="PF04290"/>
    </source>
</evidence>
<evidence type="ECO:0000256" key="8">
    <source>
        <dbReference type="ARBA" id="ARBA00038436"/>
    </source>
</evidence>
<protein>
    <recommendedName>
        <fullName evidence="9">TRAP transporter small permease protein</fullName>
    </recommendedName>
</protein>
<evidence type="ECO:0000256" key="3">
    <source>
        <dbReference type="ARBA" id="ARBA00022475"/>
    </source>
</evidence>
<dbReference type="Pfam" id="PF04290">
    <property type="entry name" value="DctQ"/>
    <property type="match status" value="1"/>
</dbReference>
<dbReference type="InterPro" id="IPR007387">
    <property type="entry name" value="TRAP_DctQ"/>
</dbReference>
<feature type="transmembrane region" description="Helical" evidence="9">
    <location>
        <begin position="54"/>
        <end position="75"/>
    </location>
</feature>
<evidence type="ECO:0000256" key="9">
    <source>
        <dbReference type="RuleBase" id="RU369079"/>
    </source>
</evidence>
<dbReference type="EMBL" id="JACYXI010000009">
    <property type="protein sequence ID" value="MBD8892725.1"/>
    <property type="molecule type" value="Genomic_DNA"/>
</dbReference>
<organism evidence="11 12">
    <name type="scientific">Roseibium litorale</name>
    <dbReference type="NCBI Taxonomy" id="2803841"/>
    <lineage>
        <taxon>Bacteria</taxon>
        <taxon>Pseudomonadati</taxon>
        <taxon>Pseudomonadota</taxon>
        <taxon>Alphaproteobacteria</taxon>
        <taxon>Hyphomicrobiales</taxon>
        <taxon>Stappiaceae</taxon>
        <taxon>Roseibium</taxon>
    </lineage>
</organism>
<evidence type="ECO:0000256" key="5">
    <source>
        <dbReference type="ARBA" id="ARBA00022692"/>
    </source>
</evidence>